<proteinExistence type="predicted"/>
<evidence type="ECO:0000313" key="2">
    <source>
        <dbReference type="Proteomes" id="UP000477083"/>
    </source>
</evidence>
<dbReference type="AlphaFoldDB" id="A0A6L8VJB6"/>
<accession>A0A6L8VJB6</accession>
<dbReference type="EMBL" id="WWNR01000010">
    <property type="protein sequence ID" value="MZQ90468.1"/>
    <property type="molecule type" value="Genomic_DNA"/>
</dbReference>
<name>A0A6L8VJB6_9RHOB</name>
<evidence type="ECO:0000313" key="1">
    <source>
        <dbReference type="EMBL" id="MZQ90468.1"/>
    </source>
</evidence>
<protein>
    <submittedName>
        <fullName evidence="1">Uncharacterized protein</fullName>
    </submittedName>
</protein>
<reference evidence="1 2" key="1">
    <citation type="submission" date="2020-01" db="EMBL/GenBank/DDBJ databases">
        <title>Frigidibacter albus SP32T (=CGMCC 1.13995T).</title>
        <authorList>
            <person name="Liao X."/>
        </authorList>
    </citation>
    <scope>NUCLEOTIDE SEQUENCE [LARGE SCALE GENOMIC DNA]</scope>
    <source>
        <strain evidence="1 2">SP32</strain>
    </source>
</reference>
<keyword evidence="2" id="KW-1185">Reference proteome</keyword>
<comment type="caution">
    <text evidence="1">The sequence shown here is derived from an EMBL/GenBank/DDBJ whole genome shotgun (WGS) entry which is preliminary data.</text>
</comment>
<dbReference type="Proteomes" id="UP000477083">
    <property type="component" value="Unassembled WGS sequence"/>
</dbReference>
<sequence>MTTRATPPGKLRQAALAWTVMVSLLLVWAASGQRAADIPVRSAVASLAEARGQDHVATPVAIGKAHRPADVRSGPEPDLLALLAEAPVLANGPKADEPSCPQAALRCLQPRHRHEPRAPPLT</sequence>
<dbReference type="RefSeq" id="WP_161347852.1">
    <property type="nucleotide sequence ID" value="NZ_BMGW01000010.1"/>
</dbReference>
<organism evidence="1 2">
    <name type="scientific">Frigidibacter albus</name>
    <dbReference type="NCBI Taxonomy" id="1465486"/>
    <lineage>
        <taxon>Bacteria</taxon>
        <taxon>Pseudomonadati</taxon>
        <taxon>Pseudomonadota</taxon>
        <taxon>Alphaproteobacteria</taxon>
        <taxon>Rhodobacterales</taxon>
        <taxon>Paracoccaceae</taxon>
        <taxon>Frigidibacter</taxon>
    </lineage>
</organism>
<gene>
    <name evidence="1" type="ORF">GS660_15330</name>
</gene>